<dbReference type="Pfam" id="PF00400">
    <property type="entry name" value="WD40"/>
    <property type="match status" value="1"/>
</dbReference>
<name>A0A0M9G1H9_LEPPY</name>
<proteinExistence type="predicted"/>
<comment type="subcellular location">
    <subcellularLocation>
        <location evidence="1">Cytoplasm</location>
    </subcellularLocation>
</comment>
<dbReference type="Proteomes" id="UP000037923">
    <property type="component" value="Unassembled WGS sequence"/>
</dbReference>
<dbReference type="InterPro" id="IPR036322">
    <property type="entry name" value="WD40_repeat_dom_sf"/>
</dbReference>
<dbReference type="GO" id="GO:0045504">
    <property type="term" value="F:dynein heavy chain binding"/>
    <property type="evidence" value="ECO:0007669"/>
    <property type="project" value="TreeGrafter"/>
</dbReference>
<organism evidence="5 6">
    <name type="scientific">Leptomonas pyrrhocoris</name>
    <name type="common">Firebug parasite</name>
    <dbReference type="NCBI Taxonomy" id="157538"/>
    <lineage>
        <taxon>Eukaryota</taxon>
        <taxon>Discoba</taxon>
        <taxon>Euglenozoa</taxon>
        <taxon>Kinetoplastea</taxon>
        <taxon>Metakinetoplastina</taxon>
        <taxon>Trypanosomatida</taxon>
        <taxon>Trypanosomatidae</taxon>
        <taxon>Leishmaniinae</taxon>
        <taxon>Leptomonas</taxon>
    </lineage>
</organism>
<dbReference type="AlphaFoldDB" id="A0A0M9G1H9"/>
<dbReference type="OrthoDB" id="445052at2759"/>
<dbReference type="GO" id="GO:0097014">
    <property type="term" value="C:ciliary plasm"/>
    <property type="evidence" value="ECO:0007669"/>
    <property type="project" value="TreeGrafter"/>
</dbReference>
<keyword evidence="2" id="KW-0963">Cytoplasm</keyword>
<comment type="caution">
    <text evidence="5">The sequence shown here is derived from an EMBL/GenBank/DDBJ whole genome shotgun (WGS) entry which is preliminary data.</text>
</comment>
<dbReference type="Gene3D" id="2.130.10.10">
    <property type="entry name" value="YVTN repeat-like/Quinoprotein amine dehydrogenase"/>
    <property type="match status" value="2"/>
</dbReference>
<keyword evidence="6" id="KW-1185">Reference proteome</keyword>
<dbReference type="GeneID" id="26904855"/>
<dbReference type="GO" id="GO:0005868">
    <property type="term" value="C:cytoplasmic dynein complex"/>
    <property type="evidence" value="ECO:0007669"/>
    <property type="project" value="TreeGrafter"/>
</dbReference>
<dbReference type="SUPFAM" id="SSF50978">
    <property type="entry name" value="WD40 repeat-like"/>
    <property type="match status" value="1"/>
</dbReference>
<evidence type="ECO:0000256" key="3">
    <source>
        <dbReference type="ARBA" id="ARBA00022574"/>
    </source>
</evidence>
<accession>A0A0M9G1H9</accession>
<dbReference type="VEuPathDB" id="TriTrypDB:LpyrH10_08_0130"/>
<dbReference type="GO" id="GO:0042073">
    <property type="term" value="P:intraciliary transport"/>
    <property type="evidence" value="ECO:0007669"/>
    <property type="project" value="TreeGrafter"/>
</dbReference>
<sequence>MLASCAFKNQVTGGVSISSRWKKETTVQDAETQTSKLKVVSAEAQTDVSSLQASEQLDKSVGTEKKAYQASLDGLQYVYAEVQYDEAKLATFLEGSKEEMLAILHKNAKSSIFDNYAPNWSRKNTELAVLYTLNAAVVKENGLEALDVAWSASGTMLAVAYGRVDTSGWCYNKGYVCIWNLSRPDLKEGKPHYTLETETYATTLAFHPTTASMLAVGTYSGEVVVFPNVTDNVPQEYSSSEAELVHTEPVTVLQWVSNPQELRPDHRFVLCSASQSGLIVHWSPANALAKPLAAYSVQSRRRLSVGITALSYTGVQTDRGTQLPTLDSVLLVGLENGEVGRGRTGLVPLDVNLKAPCTVVPVELDWLEAHRGPVQSLCTSPFFRHLLLTCSSDGSARLYTDLERSPLLTLEPSAETKSYLYGAALSPFRPAVAAVVSRESLLHVYDLQKDQMRPAYTAEAGTEGAAVLAVAFNSIAADWLATGDGQGSVKVWRLPTELSQATEAERAALRASQPSRGEKQESDGSSAIRDLFGFAV</sequence>
<evidence type="ECO:0000256" key="4">
    <source>
        <dbReference type="ARBA" id="ARBA00022737"/>
    </source>
</evidence>
<dbReference type="GO" id="GO:0045503">
    <property type="term" value="F:dynein light chain binding"/>
    <property type="evidence" value="ECO:0007669"/>
    <property type="project" value="TreeGrafter"/>
</dbReference>
<dbReference type="EMBL" id="LGTL01000008">
    <property type="protein sequence ID" value="KPA80266.1"/>
    <property type="molecule type" value="Genomic_DNA"/>
</dbReference>
<dbReference type="InterPro" id="IPR050687">
    <property type="entry name" value="Dynein_IC"/>
</dbReference>
<keyword evidence="4" id="KW-0677">Repeat</keyword>
<protein>
    <submittedName>
        <fullName evidence="5">Uncharacterized protein</fullName>
    </submittedName>
</protein>
<dbReference type="RefSeq" id="XP_015658705.1">
    <property type="nucleotide sequence ID" value="XM_015802261.1"/>
</dbReference>
<dbReference type="OMA" id="SYVCAWN"/>
<evidence type="ECO:0000256" key="2">
    <source>
        <dbReference type="ARBA" id="ARBA00022490"/>
    </source>
</evidence>
<evidence type="ECO:0000313" key="5">
    <source>
        <dbReference type="EMBL" id="KPA80266.1"/>
    </source>
</evidence>
<evidence type="ECO:0000313" key="6">
    <source>
        <dbReference type="Proteomes" id="UP000037923"/>
    </source>
</evidence>
<dbReference type="SMART" id="SM00320">
    <property type="entry name" value="WD40"/>
    <property type="match status" value="5"/>
</dbReference>
<reference evidence="5 6" key="1">
    <citation type="submission" date="2015-07" db="EMBL/GenBank/DDBJ databases">
        <title>High-quality genome of monoxenous trypanosomatid Leptomonas pyrrhocoris.</title>
        <authorList>
            <person name="Flegontov P."/>
            <person name="Butenko A."/>
            <person name="Firsov S."/>
            <person name="Vlcek C."/>
            <person name="Logacheva M.D."/>
            <person name="Field M."/>
            <person name="Filatov D."/>
            <person name="Flegontova O."/>
            <person name="Gerasimov E."/>
            <person name="Jackson A.P."/>
            <person name="Kelly S."/>
            <person name="Opperdoes F."/>
            <person name="O'Reilly A."/>
            <person name="Votypka J."/>
            <person name="Yurchenko V."/>
            <person name="Lukes J."/>
        </authorList>
    </citation>
    <scope>NUCLEOTIDE SEQUENCE [LARGE SCALE GENOMIC DNA]</scope>
    <source>
        <strain evidence="5">H10</strain>
    </source>
</reference>
<dbReference type="InterPro" id="IPR001680">
    <property type="entry name" value="WD40_rpt"/>
</dbReference>
<keyword evidence="3" id="KW-0853">WD repeat</keyword>
<dbReference type="FunFam" id="2.130.10.10:FF:001472">
    <property type="entry name" value="WD_domain_-_G-beta_repeat_-_putative"/>
    <property type="match status" value="1"/>
</dbReference>
<evidence type="ECO:0000256" key="1">
    <source>
        <dbReference type="ARBA" id="ARBA00004496"/>
    </source>
</evidence>
<dbReference type="InterPro" id="IPR015943">
    <property type="entry name" value="WD40/YVTN_repeat-like_dom_sf"/>
</dbReference>
<dbReference type="PANTHER" id="PTHR12442">
    <property type="entry name" value="DYNEIN INTERMEDIATE CHAIN"/>
    <property type="match status" value="1"/>
</dbReference>
<dbReference type="PANTHER" id="PTHR12442:SF26">
    <property type="entry name" value="CYTOPLASMIC DYNEIN 2 INTERMEDIATE CHAIN 2"/>
    <property type="match status" value="1"/>
</dbReference>
<gene>
    <name evidence="5" type="ORF">ABB37_04564</name>
</gene>